<dbReference type="EMBL" id="BLIR01000001">
    <property type="protein sequence ID" value="GFE40199.1"/>
    <property type="molecule type" value="Genomic_DNA"/>
</dbReference>
<sequence length="123" mass="13244">MTELAGVWSLVSFHTVDEHGAVGPGPLGEAPVGLLFYSADGHVAVHMMPAAGPPQYLSYAGTWHREGDQIVHSLTLAAEPEWVGTDQSRQLSLDGDRLTLTGTSLSTPDRRVLVWQRIGRATL</sequence>
<dbReference type="RefSeq" id="WP_159746350.1">
    <property type="nucleotide sequence ID" value="NZ_BLIR01000001.1"/>
</dbReference>
<evidence type="ECO:0000259" key="1">
    <source>
        <dbReference type="Pfam" id="PF13924"/>
    </source>
</evidence>
<feature type="domain" description="Lipocalin-like" evidence="1">
    <location>
        <begin position="6"/>
        <end position="118"/>
    </location>
</feature>
<dbReference type="Pfam" id="PF13924">
    <property type="entry name" value="Lipocalin_5"/>
    <property type="match status" value="1"/>
</dbReference>
<reference evidence="2 3" key="1">
    <citation type="submission" date="2019-12" db="EMBL/GenBank/DDBJ databases">
        <title>Whole genome shotgun sequence of Streptomyces tubercidicus NBRC 13090.</title>
        <authorList>
            <person name="Ichikawa N."/>
            <person name="Kimura A."/>
            <person name="Kitahashi Y."/>
            <person name="Komaki H."/>
            <person name="Tamura T."/>
        </authorList>
    </citation>
    <scope>NUCLEOTIDE SEQUENCE [LARGE SCALE GENOMIC DNA]</scope>
    <source>
        <strain evidence="2 3">NBRC 13090</strain>
    </source>
</reference>
<dbReference type="Proteomes" id="UP000431826">
    <property type="component" value="Unassembled WGS sequence"/>
</dbReference>
<gene>
    <name evidence="2" type="ORF">Stube_48720</name>
</gene>
<evidence type="ECO:0000313" key="3">
    <source>
        <dbReference type="Proteomes" id="UP000431826"/>
    </source>
</evidence>
<comment type="caution">
    <text evidence="2">The sequence shown here is derived from an EMBL/GenBank/DDBJ whole genome shotgun (WGS) entry which is preliminary data.</text>
</comment>
<organism evidence="2 3">
    <name type="scientific">Streptomyces tubercidicus</name>
    <dbReference type="NCBI Taxonomy" id="47759"/>
    <lineage>
        <taxon>Bacteria</taxon>
        <taxon>Bacillati</taxon>
        <taxon>Actinomycetota</taxon>
        <taxon>Actinomycetes</taxon>
        <taxon>Kitasatosporales</taxon>
        <taxon>Streptomycetaceae</taxon>
        <taxon>Streptomyces</taxon>
    </lineage>
</organism>
<accession>A0A640UWI7</accession>
<evidence type="ECO:0000313" key="2">
    <source>
        <dbReference type="EMBL" id="GFE40199.1"/>
    </source>
</evidence>
<protein>
    <recommendedName>
        <fullName evidence="1">Lipocalin-like domain-containing protein</fullName>
    </recommendedName>
</protein>
<dbReference type="GeneID" id="96285957"/>
<proteinExistence type="predicted"/>
<dbReference type="InterPro" id="IPR024311">
    <property type="entry name" value="Lipocalin-like"/>
</dbReference>
<keyword evidence="3" id="KW-1185">Reference proteome</keyword>
<name>A0A640UWI7_9ACTN</name>
<dbReference type="OrthoDB" id="118834at2"/>
<dbReference type="AlphaFoldDB" id="A0A640UWI7"/>